<gene>
    <name evidence="1" type="ORF">Pla144_37840</name>
</gene>
<comment type="caution">
    <text evidence="1">The sequence shown here is derived from an EMBL/GenBank/DDBJ whole genome shotgun (WGS) entry which is preliminary data.</text>
</comment>
<organism evidence="1 2">
    <name type="scientific">Bythopirellula polymerisocia</name>
    <dbReference type="NCBI Taxonomy" id="2528003"/>
    <lineage>
        <taxon>Bacteria</taxon>
        <taxon>Pseudomonadati</taxon>
        <taxon>Planctomycetota</taxon>
        <taxon>Planctomycetia</taxon>
        <taxon>Pirellulales</taxon>
        <taxon>Lacipirellulaceae</taxon>
        <taxon>Bythopirellula</taxon>
    </lineage>
</organism>
<evidence type="ECO:0000313" key="1">
    <source>
        <dbReference type="EMBL" id="TWU23609.1"/>
    </source>
</evidence>
<dbReference type="AlphaFoldDB" id="A0A5C6CLA4"/>
<dbReference type="Proteomes" id="UP000318437">
    <property type="component" value="Unassembled WGS sequence"/>
</dbReference>
<accession>A0A5C6CLA4</accession>
<sequence length="42" mass="4929">MGVRYRKHTELPVYQPGFSLAGNGLQFVVECEYFERDSVYEI</sequence>
<evidence type="ECO:0000313" key="2">
    <source>
        <dbReference type="Proteomes" id="UP000318437"/>
    </source>
</evidence>
<proteinExistence type="predicted"/>
<dbReference type="EMBL" id="SJPS01000006">
    <property type="protein sequence ID" value="TWU23609.1"/>
    <property type="molecule type" value="Genomic_DNA"/>
</dbReference>
<protein>
    <submittedName>
        <fullName evidence="1">Uncharacterized protein</fullName>
    </submittedName>
</protein>
<reference evidence="1 2" key="1">
    <citation type="submission" date="2019-02" db="EMBL/GenBank/DDBJ databases">
        <title>Deep-cultivation of Planctomycetes and their phenomic and genomic characterization uncovers novel biology.</title>
        <authorList>
            <person name="Wiegand S."/>
            <person name="Jogler M."/>
            <person name="Boedeker C."/>
            <person name="Pinto D."/>
            <person name="Vollmers J."/>
            <person name="Rivas-Marin E."/>
            <person name="Kohn T."/>
            <person name="Peeters S.H."/>
            <person name="Heuer A."/>
            <person name="Rast P."/>
            <person name="Oberbeckmann S."/>
            <person name="Bunk B."/>
            <person name="Jeske O."/>
            <person name="Meyerdierks A."/>
            <person name="Storesund J.E."/>
            <person name="Kallscheuer N."/>
            <person name="Luecker S."/>
            <person name="Lage O.M."/>
            <person name="Pohl T."/>
            <person name="Merkel B.J."/>
            <person name="Hornburger P."/>
            <person name="Mueller R.-W."/>
            <person name="Bruemmer F."/>
            <person name="Labrenz M."/>
            <person name="Spormann A.M."/>
            <person name="Op Den Camp H."/>
            <person name="Overmann J."/>
            <person name="Amann R."/>
            <person name="Jetten M.S.M."/>
            <person name="Mascher T."/>
            <person name="Medema M.H."/>
            <person name="Devos D.P."/>
            <person name="Kaster A.-K."/>
            <person name="Ovreas L."/>
            <person name="Rohde M."/>
            <person name="Galperin M.Y."/>
            <person name="Jogler C."/>
        </authorList>
    </citation>
    <scope>NUCLEOTIDE SEQUENCE [LARGE SCALE GENOMIC DNA]</scope>
    <source>
        <strain evidence="1 2">Pla144</strain>
    </source>
</reference>
<keyword evidence="2" id="KW-1185">Reference proteome</keyword>
<name>A0A5C6CLA4_9BACT</name>